<reference evidence="2 3" key="1">
    <citation type="submission" date="2019-09" db="EMBL/GenBank/DDBJ databases">
        <title>A chromosome-level genome assembly of the Chinese tupelo Nyssa sinensis.</title>
        <authorList>
            <person name="Yang X."/>
            <person name="Kang M."/>
            <person name="Yang Y."/>
            <person name="Xiong H."/>
            <person name="Wang M."/>
            <person name="Zhang Z."/>
            <person name="Wang Z."/>
            <person name="Wu H."/>
            <person name="Ma T."/>
            <person name="Liu J."/>
            <person name="Xi Z."/>
        </authorList>
    </citation>
    <scope>NUCLEOTIDE SEQUENCE [LARGE SCALE GENOMIC DNA]</scope>
    <source>
        <strain evidence="2">J267</strain>
        <tissue evidence="2">Leaf</tissue>
    </source>
</reference>
<dbReference type="OrthoDB" id="5586at2759"/>
<sequence>MRLGGEELPLPKEVLTAVKEVTRFCLEREDFITLHDLKGCRLFGNVFNILFYLNKFMAFETRDPFLIRQCKILRLKLLIPLKERKYYKSPIRESKSPTGESQKAKEGPQGTLSSNIPGLHKFLSTSVSLIFLLTAHFNSNNLGDTLRNTTTGPSPLIEDSVVSFQPEMVYGRRSQGPS</sequence>
<gene>
    <name evidence="2" type="ORF">F0562_002639</name>
</gene>
<dbReference type="EMBL" id="CM018032">
    <property type="protein sequence ID" value="KAA8546622.1"/>
    <property type="molecule type" value="Genomic_DNA"/>
</dbReference>
<dbReference type="Proteomes" id="UP000325577">
    <property type="component" value="Linkage Group LG1"/>
</dbReference>
<proteinExistence type="predicted"/>
<keyword evidence="3" id="KW-1185">Reference proteome</keyword>
<evidence type="ECO:0000256" key="1">
    <source>
        <dbReference type="SAM" id="MobiDB-lite"/>
    </source>
</evidence>
<name>A0A5J5BYB1_9ASTE</name>
<evidence type="ECO:0000313" key="3">
    <source>
        <dbReference type="Proteomes" id="UP000325577"/>
    </source>
</evidence>
<accession>A0A5J5BYB1</accession>
<feature type="region of interest" description="Disordered" evidence="1">
    <location>
        <begin position="90"/>
        <end position="112"/>
    </location>
</feature>
<protein>
    <submittedName>
        <fullName evidence="2">Uncharacterized protein</fullName>
    </submittedName>
</protein>
<evidence type="ECO:0000313" key="2">
    <source>
        <dbReference type="EMBL" id="KAA8546622.1"/>
    </source>
</evidence>
<dbReference type="AlphaFoldDB" id="A0A5J5BYB1"/>
<dbReference type="Gene3D" id="1.10.238.10">
    <property type="entry name" value="EF-hand"/>
    <property type="match status" value="1"/>
</dbReference>
<organism evidence="2 3">
    <name type="scientific">Nyssa sinensis</name>
    <dbReference type="NCBI Taxonomy" id="561372"/>
    <lineage>
        <taxon>Eukaryota</taxon>
        <taxon>Viridiplantae</taxon>
        <taxon>Streptophyta</taxon>
        <taxon>Embryophyta</taxon>
        <taxon>Tracheophyta</taxon>
        <taxon>Spermatophyta</taxon>
        <taxon>Magnoliopsida</taxon>
        <taxon>eudicotyledons</taxon>
        <taxon>Gunneridae</taxon>
        <taxon>Pentapetalae</taxon>
        <taxon>asterids</taxon>
        <taxon>Cornales</taxon>
        <taxon>Nyssaceae</taxon>
        <taxon>Nyssa</taxon>
    </lineage>
</organism>